<evidence type="ECO:0000256" key="3">
    <source>
        <dbReference type="ARBA" id="ARBA00023163"/>
    </source>
</evidence>
<proteinExistence type="predicted"/>
<dbReference type="SMART" id="SM00354">
    <property type="entry name" value="HTH_LACI"/>
    <property type="match status" value="1"/>
</dbReference>
<organism evidence="5 6">
    <name type="scientific">Paeniglutamicibacter psychrophenolicus</name>
    <dbReference type="NCBI Taxonomy" id="257454"/>
    <lineage>
        <taxon>Bacteria</taxon>
        <taxon>Bacillati</taxon>
        <taxon>Actinomycetota</taxon>
        <taxon>Actinomycetes</taxon>
        <taxon>Micrococcales</taxon>
        <taxon>Micrococcaceae</taxon>
        <taxon>Paeniglutamicibacter</taxon>
    </lineage>
</organism>
<dbReference type="PANTHER" id="PTHR30146">
    <property type="entry name" value="LACI-RELATED TRANSCRIPTIONAL REPRESSOR"/>
    <property type="match status" value="1"/>
</dbReference>
<dbReference type="InterPro" id="IPR046335">
    <property type="entry name" value="LacI/GalR-like_sensor"/>
</dbReference>
<dbReference type="SUPFAM" id="SSF47413">
    <property type="entry name" value="lambda repressor-like DNA-binding domains"/>
    <property type="match status" value="1"/>
</dbReference>
<dbReference type="RefSeq" id="WP_209906213.1">
    <property type="nucleotide sequence ID" value="NZ_BAAAMI010000019.1"/>
</dbReference>
<comment type="caution">
    <text evidence="5">The sequence shown here is derived from an EMBL/GenBank/DDBJ whole genome shotgun (WGS) entry which is preliminary data.</text>
</comment>
<dbReference type="PANTHER" id="PTHR30146:SF153">
    <property type="entry name" value="LACTOSE OPERON REPRESSOR"/>
    <property type="match status" value="1"/>
</dbReference>
<gene>
    <name evidence="5" type="ORF">JOF46_000883</name>
</gene>
<dbReference type="SUPFAM" id="SSF53822">
    <property type="entry name" value="Periplasmic binding protein-like I"/>
    <property type="match status" value="1"/>
</dbReference>
<dbReference type="CDD" id="cd06267">
    <property type="entry name" value="PBP1_LacI_sugar_binding-like"/>
    <property type="match status" value="1"/>
</dbReference>
<dbReference type="InterPro" id="IPR028082">
    <property type="entry name" value="Peripla_BP_I"/>
</dbReference>
<evidence type="ECO:0000256" key="2">
    <source>
        <dbReference type="ARBA" id="ARBA00023125"/>
    </source>
</evidence>
<keyword evidence="1" id="KW-0805">Transcription regulation</keyword>
<dbReference type="EMBL" id="JAGIOE010000001">
    <property type="protein sequence ID" value="MBP2372971.1"/>
    <property type="molecule type" value="Genomic_DNA"/>
</dbReference>
<keyword evidence="6" id="KW-1185">Reference proteome</keyword>
<dbReference type="PROSITE" id="PS50932">
    <property type="entry name" value="HTH_LACI_2"/>
    <property type="match status" value="1"/>
</dbReference>
<reference evidence="5 6" key="1">
    <citation type="submission" date="2021-03" db="EMBL/GenBank/DDBJ databases">
        <title>Sequencing the genomes of 1000 actinobacteria strains.</title>
        <authorList>
            <person name="Klenk H.-P."/>
        </authorList>
    </citation>
    <scope>NUCLEOTIDE SEQUENCE [LARGE SCALE GENOMIC DNA]</scope>
    <source>
        <strain evidence="5 6">DSM 15454</strain>
    </source>
</reference>
<dbReference type="PROSITE" id="PS00356">
    <property type="entry name" value="HTH_LACI_1"/>
    <property type="match status" value="1"/>
</dbReference>
<evidence type="ECO:0000256" key="1">
    <source>
        <dbReference type="ARBA" id="ARBA00023015"/>
    </source>
</evidence>
<dbReference type="InterPro" id="IPR010982">
    <property type="entry name" value="Lambda_DNA-bd_dom_sf"/>
</dbReference>
<name>A0ABS4WAB4_9MICC</name>
<dbReference type="CDD" id="cd01392">
    <property type="entry name" value="HTH_LacI"/>
    <property type="match status" value="1"/>
</dbReference>
<dbReference type="Proteomes" id="UP000766570">
    <property type="component" value="Unassembled WGS sequence"/>
</dbReference>
<dbReference type="InterPro" id="IPR000843">
    <property type="entry name" value="HTH_LacI"/>
</dbReference>
<keyword evidence="2" id="KW-0238">DNA-binding</keyword>
<evidence type="ECO:0000313" key="5">
    <source>
        <dbReference type="EMBL" id="MBP2372971.1"/>
    </source>
</evidence>
<feature type="domain" description="HTH lacI-type" evidence="4">
    <location>
        <begin position="3"/>
        <end position="58"/>
    </location>
</feature>
<accession>A0ABS4WAB4</accession>
<sequence>MVVRLADVAQAAGVSSATASRVLNGSARVPAEDIAGRVRAAAERLGYFPNAQAQALARSSAGLVGLIVHDIADPYFSSIAHGVQHGLRGSGLRVMLSSTDRDGETELEAVRAFMSYRTDGIVLAGSRGLDGEAELAAALAMYQKNGGKVVVVGQPLPDTLGLYVDNRGAATRLVRGLVELGHRRFVILMGDAQLKTIEERKAGFLEGLAEAGIEPLAVLLGVFTRDGGLETMTRHLEESASDLGQGQICVLAANDVMALGALTAIRRAGLRVPQDVALAGFDDISTLEDMVPSITTVHLPLDEMGERAGRMLLEGDADSGDDVQVVAGEPVFRESTVFCPR</sequence>
<dbReference type="Pfam" id="PF00356">
    <property type="entry name" value="LacI"/>
    <property type="match status" value="1"/>
</dbReference>
<evidence type="ECO:0000313" key="6">
    <source>
        <dbReference type="Proteomes" id="UP000766570"/>
    </source>
</evidence>
<dbReference type="Pfam" id="PF13377">
    <property type="entry name" value="Peripla_BP_3"/>
    <property type="match status" value="1"/>
</dbReference>
<keyword evidence="3" id="KW-0804">Transcription</keyword>
<evidence type="ECO:0000259" key="4">
    <source>
        <dbReference type="PROSITE" id="PS50932"/>
    </source>
</evidence>
<protein>
    <submittedName>
        <fullName evidence="5">LacI family transcriptional regulator</fullName>
    </submittedName>
</protein>
<dbReference type="Gene3D" id="1.10.260.40">
    <property type="entry name" value="lambda repressor-like DNA-binding domains"/>
    <property type="match status" value="1"/>
</dbReference>
<dbReference type="Gene3D" id="3.40.50.2300">
    <property type="match status" value="2"/>
</dbReference>